<dbReference type="PANTHER" id="PTHR30290:SF38">
    <property type="entry name" value="D,D-DIPEPTIDE-BINDING PERIPLASMIC PROTEIN DDPA-RELATED"/>
    <property type="match status" value="1"/>
</dbReference>
<dbReference type="GO" id="GO:0015833">
    <property type="term" value="P:peptide transport"/>
    <property type="evidence" value="ECO:0007669"/>
    <property type="project" value="TreeGrafter"/>
</dbReference>
<evidence type="ECO:0000313" key="7">
    <source>
        <dbReference type="Proteomes" id="UP000475385"/>
    </source>
</evidence>
<proteinExistence type="inferred from homology"/>
<dbReference type="Gene3D" id="3.90.76.10">
    <property type="entry name" value="Dipeptide-binding Protein, Domain 1"/>
    <property type="match status" value="1"/>
</dbReference>
<dbReference type="RefSeq" id="WP_164693587.1">
    <property type="nucleotide sequence ID" value="NZ_JAAIKB010000002.1"/>
</dbReference>
<dbReference type="EMBL" id="JAAIKB010000002">
    <property type="protein sequence ID" value="NGM19704.1"/>
    <property type="molecule type" value="Genomic_DNA"/>
</dbReference>
<feature type="signal peptide" evidence="4">
    <location>
        <begin position="1"/>
        <end position="22"/>
    </location>
</feature>
<dbReference type="GO" id="GO:1904680">
    <property type="term" value="F:peptide transmembrane transporter activity"/>
    <property type="evidence" value="ECO:0007669"/>
    <property type="project" value="TreeGrafter"/>
</dbReference>
<organism evidence="6 7">
    <name type="scientific">Falsiroseomonas algicola</name>
    <dbReference type="NCBI Taxonomy" id="2716930"/>
    <lineage>
        <taxon>Bacteria</taxon>
        <taxon>Pseudomonadati</taxon>
        <taxon>Pseudomonadota</taxon>
        <taxon>Alphaproteobacteria</taxon>
        <taxon>Acetobacterales</taxon>
        <taxon>Roseomonadaceae</taxon>
        <taxon>Falsiroseomonas</taxon>
    </lineage>
</organism>
<dbReference type="AlphaFoldDB" id="A0A6M1LIG7"/>
<comment type="similarity">
    <text evidence="2">Belongs to the bacterial solute-binding protein 5 family.</text>
</comment>
<evidence type="ECO:0000313" key="6">
    <source>
        <dbReference type="EMBL" id="NGM19704.1"/>
    </source>
</evidence>
<feature type="chain" id="PRO_5026750051" evidence="4">
    <location>
        <begin position="23"/>
        <end position="539"/>
    </location>
</feature>
<gene>
    <name evidence="6" type="ORF">G3576_06735</name>
</gene>
<name>A0A6M1LIG7_9PROT</name>
<comment type="subcellular location">
    <subcellularLocation>
        <location evidence="1">Periplasm</location>
    </subcellularLocation>
</comment>
<dbReference type="PANTHER" id="PTHR30290">
    <property type="entry name" value="PERIPLASMIC BINDING COMPONENT OF ABC TRANSPORTER"/>
    <property type="match status" value="1"/>
</dbReference>
<reference evidence="6 7" key="1">
    <citation type="submission" date="2020-03" db="EMBL/GenBank/DDBJ databases">
        <title>Roseomonas stagni sp. nov., isolated from pond water in Japan.</title>
        <authorList>
            <person name="Furuhata K."/>
            <person name="Miyamoto H."/>
            <person name="Goto K."/>
        </authorList>
    </citation>
    <scope>NUCLEOTIDE SEQUENCE [LARGE SCALE GENOMIC DNA]</scope>
    <source>
        <strain evidence="6 7">PeD5</strain>
    </source>
</reference>
<dbReference type="InterPro" id="IPR039424">
    <property type="entry name" value="SBP_5"/>
</dbReference>
<comment type="caution">
    <text evidence="6">The sequence shown here is derived from an EMBL/GenBank/DDBJ whole genome shotgun (WGS) entry which is preliminary data.</text>
</comment>
<dbReference type="GO" id="GO:0030288">
    <property type="term" value="C:outer membrane-bounded periplasmic space"/>
    <property type="evidence" value="ECO:0007669"/>
    <property type="project" value="UniProtKB-ARBA"/>
</dbReference>
<dbReference type="Gene3D" id="3.10.105.10">
    <property type="entry name" value="Dipeptide-binding Protein, Domain 3"/>
    <property type="match status" value="1"/>
</dbReference>
<evidence type="ECO:0000259" key="5">
    <source>
        <dbReference type="Pfam" id="PF00496"/>
    </source>
</evidence>
<dbReference type="Pfam" id="PF00496">
    <property type="entry name" value="SBP_bac_5"/>
    <property type="match status" value="1"/>
</dbReference>
<dbReference type="Proteomes" id="UP000475385">
    <property type="component" value="Unassembled WGS sequence"/>
</dbReference>
<dbReference type="PIRSF" id="PIRSF002741">
    <property type="entry name" value="MppA"/>
    <property type="match status" value="1"/>
</dbReference>
<protein>
    <submittedName>
        <fullName evidence="6">ABC transporter substrate-binding protein</fullName>
    </submittedName>
</protein>
<evidence type="ECO:0000256" key="2">
    <source>
        <dbReference type="ARBA" id="ARBA00005695"/>
    </source>
</evidence>
<dbReference type="SUPFAM" id="SSF53850">
    <property type="entry name" value="Periplasmic binding protein-like II"/>
    <property type="match status" value="1"/>
</dbReference>
<feature type="domain" description="Solute-binding protein family 5" evidence="5">
    <location>
        <begin position="79"/>
        <end position="422"/>
    </location>
</feature>
<dbReference type="GO" id="GO:0043190">
    <property type="term" value="C:ATP-binding cassette (ABC) transporter complex"/>
    <property type="evidence" value="ECO:0007669"/>
    <property type="project" value="InterPro"/>
</dbReference>
<dbReference type="InterPro" id="IPR030678">
    <property type="entry name" value="Peptide/Ni-bd"/>
</dbReference>
<keyword evidence="7" id="KW-1185">Reference proteome</keyword>
<dbReference type="InterPro" id="IPR000914">
    <property type="entry name" value="SBP_5_dom"/>
</dbReference>
<sequence>MIQRRHLLSAAALAPLPRFAIAQNAGPDRRPSITIAVQIVSISGTLEPMREQSNVGFRVMPSFSEPLIGIDWLDTERAEPVLATAWRRIDARTLELTLRDDVRMHDGRVMEAEDVAFTFGQDRMWTGLPADNRGLFVSTTAGAAGKTPPPEAVAISRAHFPNFERMEVVDRRTVRFVNAVPDVTLEGRLTRTTGAIFSRAAFAQASSWLEWARKPVGTGPYRVASFRPGQDLVLEAHDEYWGGRPPLRRIRFVEVPDVAARVAGLMAGDWDFICDLPPDQIQGIERSPRHQVVGGPINNIRLIVWDKTHPVLANPLVRRAMSHSIDRQAIVDSLWSGRTQVPKGLQWDVYGDMMLRDWEAPRFDLAEARRLLREANYRGEPIPYQLLNNYYTAQVASSQILVEGWRAAGLNVQVEMKENWGQILGRFPGRGLCDNSNTAVFNDPVAPMSVYAPGGQTWAAGQWQNEEAPRLMEALQTETDLQRRRATFRRLLTLTEREDPAYTVLFQTANFTGKRRDLPWRASKSFVMDFSQRNWGGVG</sequence>
<accession>A0A6M1LIG7</accession>
<evidence type="ECO:0000256" key="3">
    <source>
        <dbReference type="ARBA" id="ARBA00022729"/>
    </source>
</evidence>
<keyword evidence="3 4" id="KW-0732">Signal</keyword>
<evidence type="ECO:0000256" key="1">
    <source>
        <dbReference type="ARBA" id="ARBA00004418"/>
    </source>
</evidence>
<dbReference type="Gene3D" id="3.40.190.10">
    <property type="entry name" value="Periplasmic binding protein-like II"/>
    <property type="match status" value="1"/>
</dbReference>
<evidence type="ECO:0000256" key="4">
    <source>
        <dbReference type="SAM" id="SignalP"/>
    </source>
</evidence>